<proteinExistence type="predicted"/>
<dbReference type="RefSeq" id="XP_008563544.1">
    <property type="nucleotide sequence ID" value="XM_008565322.1"/>
</dbReference>
<feature type="compositionally biased region" description="Polar residues" evidence="1">
    <location>
        <begin position="23"/>
        <end position="49"/>
    </location>
</feature>
<protein>
    <submittedName>
        <fullName evidence="3">Uncharacterized protein LOC103584247</fullName>
    </submittedName>
</protein>
<organism evidence="2 3">
    <name type="scientific">Galeopterus variegatus</name>
    <name type="common">Malayan flying lemur</name>
    <name type="synonym">Cynocephalus variegatus</name>
    <dbReference type="NCBI Taxonomy" id="482537"/>
    <lineage>
        <taxon>Eukaryota</taxon>
        <taxon>Metazoa</taxon>
        <taxon>Chordata</taxon>
        <taxon>Craniata</taxon>
        <taxon>Vertebrata</taxon>
        <taxon>Euteleostomi</taxon>
        <taxon>Mammalia</taxon>
        <taxon>Eutheria</taxon>
        <taxon>Euarchontoglires</taxon>
        <taxon>Dermoptera</taxon>
        <taxon>Cynocephalidae</taxon>
        <taxon>Galeopterus</taxon>
    </lineage>
</organism>
<gene>
    <name evidence="3" type="primary">LOC103584247</name>
</gene>
<reference evidence="3" key="1">
    <citation type="submission" date="2025-08" db="UniProtKB">
        <authorList>
            <consortium name="RefSeq"/>
        </authorList>
    </citation>
    <scope>IDENTIFICATION</scope>
</reference>
<keyword evidence="2" id="KW-1185">Reference proteome</keyword>
<name>A0ABM0Q5A3_GALVR</name>
<accession>A0ABM0Q5A3</accession>
<evidence type="ECO:0000313" key="3">
    <source>
        <dbReference type="RefSeq" id="XP_008563544.1"/>
    </source>
</evidence>
<feature type="region of interest" description="Disordered" evidence="1">
    <location>
        <begin position="176"/>
        <end position="195"/>
    </location>
</feature>
<feature type="region of interest" description="Disordered" evidence="1">
    <location>
        <begin position="23"/>
        <end position="112"/>
    </location>
</feature>
<dbReference type="Proteomes" id="UP000694923">
    <property type="component" value="Unplaced"/>
</dbReference>
<evidence type="ECO:0000256" key="1">
    <source>
        <dbReference type="SAM" id="MobiDB-lite"/>
    </source>
</evidence>
<dbReference type="GeneID" id="103584247"/>
<evidence type="ECO:0000313" key="2">
    <source>
        <dbReference type="Proteomes" id="UP000694923"/>
    </source>
</evidence>
<sequence>MGPEGSLAPHLHLPTWDSSRAQLGKRLSQSWWPSAGHSQPLAQSSQNSRHQAEQRGHFPAPALDPPVPVQPLTRESRTPGLRRPTPCKAPQQQDNQPGSVAGATPPPSKRSLPSFVCLHGLGALGGCDLCRLRVGPPRPQDLRLDSTVSKTYPKSRQVVQESLLCMEKNQQLWESRENQAAQEEEEQVYEQGRRIPPRRPGALSLSAYLTIAGE</sequence>